<accession>A0ABV0IK44</accession>
<evidence type="ECO:0000256" key="4">
    <source>
        <dbReference type="ARBA" id="ARBA00022989"/>
    </source>
</evidence>
<name>A0ABV0IK44_9MICC</name>
<dbReference type="EMBL" id="JBDXMX010000005">
    <property type="protein sequence ID" value="MEO9248363.1"/>
    <property type="molecule type" value="Genomic_DNA"/>
</dbReference>
<evidence type="ECO:0000256" key="3">
    <source>
        <dbReference type="ARBA" id="ARBA00022692"/>
    </source>
</evidence>
<evidence type="ECO:0000313" key="9">
    <source>
        <dbReference type="Proteomes" id="UP001484097"/>
    </source>
</evidence>
<dbReference type="Pfam" id="PF04138">
    <property type="entry name" value="GtrA_DPMS_TM"/>
    <property type="match status" value="1"/>
</dbReference>
<evidence type="ECO:0000313" key="8">
    <source>
        <dbReference type="EMBL" id="MEO9248363.1"/>
    </source>
</evidence>
<comment type="similarity">
    <text evidence="2">Belongs to the GtrA family.</text>
</comment>
<dbReference type="RefSeq" id="WP_347920984.1">
    <property type="nucleotide sequence ID" value="NZ_JBDXMX010000005.1"/>
</dbReference>
<evidence type="ECO:0000256" key="5">
    <source>
        <dbReference type="ARBA" id="ARBA00023136"/>
    </source>
</evidence>
<dbReference type="InterPro" id="IPR051401">
    <property type="entry name" value="GtrA_CellWall_Glycosyl"/>
</dbReference>
<evidence type="ECO:0000256" key="2">
    <source>
        <dbReference type="ARBA" id="ARBA00009399"/>
    </source>
</evidence>
<evidence type="ECO:0000259" key="7">
    <source>
        <dbReference type="Pfam" id="PF04138"/>
    </source>
</evidence>
<dbReference type="PANTHER" id="PTHR38459">
    <property type="entry name" value="PROPHAGE BACTOPRENOL-LINKED GLUCOSE TRANSLOCASE HOMOLOG"/>
    <property type="match status" value="1"/>
</dbReference>
<feature type="transmembrane region" description="Helical" evidence="6">
    <location>
        <begin position="93"/>
        <end position="113"/>
    </location>
</feature>
<keyword evidence="4 6" id="KW-1133">Transmembrane helix</keyword>
<keyword evidence="3 6" id="KW-0812">Transmembrane</keyword>
<organism evidence="8 9">
    <name type="scientific">Citricoccus nitrophenolicus</name>
    <dbReference type="NCBI Taxonomy" id="863575"/>
    <lineage>
        <taxon>Bacteria</taxon>
        <taxon>Bacillati</taxon>
        <taxon>Actinomycetota</taxon>
        <taxon>Actinomycetes</taxon>
        <taxon>Micrococcales</taxon>
        <taxon>Micrococcaceae</taxon>
        <taxon>Citricoccus</taxon>
    </lineage>
</organism>
<feature type="domain" description="GtrA/DPMS transmembrane" evidence="7">
    <location>
        <begin position="3"/>
        <end position="118"/>
    </location>
</feature>
<keyword evidence="5 6" id="KW-0472">Membrane</keyword>
<evidence type="ECO:0000256" key="1">
    <source>
        <dbReference type="ARBA" id="ARBA00004141"/>
    </source>
</evidence>
<dbReference type="Proteomes" id="UP001484097">
    <property type="component" value="Unassembled WGS sequence"/>
</dbReference>
<proteinExistence type="inferred from homology"/>
<sequence length="139" mass="15239">MITFASVGALGAVLNLLIMAALLGVGAHYLAASIVATELTILSNFLLHERLVFHDRLGSRPFMHRLLASFGFNNIETLLRIPVLMLLVSQLQINSIVAQAATLAVAFVLRFAFTSSVIYRNRPEISPPRTAHRTEERAA</sequence>
<reference evidence="8 9" key="1">
    <citation type="submission" date="2024-05" db="EMBL/GenBank/DDBJ databases">
        <authorList>
            <person name="Yi C."/>
        </authorList>
    </citation>
    <scope>NUCLEOTIDE SEQUENCE [LARGE SCALE GENOMIC DNA]</scope>
    <source>
        <strain evidence="8 9">XS13</strain>
    </source>
</reference>
<dbReference type="InterPro" id="IPR007267">
    <property type="entry name" value="GtrA_DPMS_TM"/>
</dbReference>
<comment type="subcellular location">
    <subcellularLocation>
        <location evidence="1">Membrane</location>
        <topology evidence="1">Multi-pass membrane protein</topology>
    </subcellularLocation>
</comment>
<comment type="caution">
    <text evidence="8">The sequence shown here is derived from an EMBL/GenBank/DDBJ whole genome shotgun (WGS) entry which is preliminary data.</text>
</comment>
<protein>
    <submittedName>
        <fullName evidence="8">GtrA family protein</fullName>
    </submittedName>
</protein>
<evidence type="ECO:0000256" key="6">
    <source>
        <dbReference type="SAM" id="Phobius"/>
    </source>
</evidence>
<dbReference type="PANTHER" id="PTHR38459:SF1">
    <property type="entry name" value="PROPHAGE BACTOPRENOL-LINKED GLUCOSE TRANSLOCASE HOMOLOG"/>
    <property type="match status" value="1"/>
</dbReference>
<gene>
    <name evidence="8" type="ORF">ABDK96_11785</name>
</gene>
<keyword evidence="9" id="KW-1185">Reference proteome</keyword>